<evidence type="ECO:0000256" key="2">
    <source>
        <dbReference type="ARBA" id="ARBA00005983"/>
    </source>
</evidence>
<dbReference type="Proteomes" id="UP001589750">
    <property type="component" value="Unassembled WGS sequence"/>
</dbReference>
<keyword evidence="3 10" id="KW-0808">Transferase</keyword>
<keyword evidence="6" id="KW-0067">ATP-binding</keyword>
<protein>
    <submittedName>
        <fullName evidence="10">Diacylglycerol/lipid kinase family protein</fullName>
        <ecNumber evidence="10">2.7.1.-</ecNumber>
    </submittedName>
</protein>
<dbReference type="PANTHER" id="PTHR12358">
    <property type="entry name" value="SPHINGOSINE KINASE"/>
    <property type="match status" value="1"/>
</dbReference>
<accession>A0ABV5K4D2</accession>
<evidence type="ECO:0000256" key="4">
    <source>
        <dbReference type="ARBA" id="ARBA00022741"/>
    </source>
</evidence>
<comment type="similarity">
    <text evidence="2">Belongs to the diacylglycerol/lipid kinase family.</text>
</comment>
<evidence type="ECO:0000256" key="8">
    <source>
        <dbReference type="ARBA" id="ARBA00023264"/>
    </source>
</evidence>
<dbReference type="PANTHER" id="PTHR12358:SF106">
    <property type="entry name" value="LIPID KINASE YEGS"/>
    <property type="match status" value="1"/>
</dbReference>
<evidence type="ECO:0000256" key="7">
    <source>
        <dbReference type="ARBA" id="ARBA00023209"/>
    </source>
</evidence>
<feature type="domain" description="DAGKc" evidence="9">
    <location>
        <begin position="1"/>
        <end position="128"/>
    </location>
</feature>
<keyword evidence="4" id="KW-0547">Nucleotide-binding</keyword>
<dbReference type="InterPro" id="IPR017438">
    <property type="entry name" value="ATP-NAD_kinase_N"/>
</dbReference>
<evidence type="ECO:0000313" key="10">
    <source>
        <dbReference type="EMBL" id="MFB9311603.1"/>
    </source>
</evidence>
<evidence type="ECO:0000256" key="3">
    <source>
        <dbReference type="ARBA" id="ARBA00022679"/>
    </source>
</evidence>
<dbReference type="InterPro" id="IPR001206">
    <property type="entry name" value="Diacylglycerol_kinase_cat_dom"/>
</dbReference>
<dbReference type="Gene3D" id="2.60.200.40">
    <property type="match status" value="1"/>
</dbReference>
<dbReference type="Gene3D" id="3.40.50.10330">
    <property type="entry name" value="Probable inorganic polyphosphate/atp-NAD kinase, domain 1"/>
    <property type="match status" value="1"/>
</dbReference>
<organism evidence="10 11">
    <name type="scientific">Nocardioides plantarum</name>
    <dbReference type="NCBI Taxonomy" id="29299"/>
    <lineage>
        <taxon>Bacteria</taxon>
        <taxon>Bacillati</taxon>
        <taxon>Actinomycetota</taxon>
        <taxon>Actinomycetes</taxon>
        <taxon>Propionibacteriales</taxon>
        <taxon>Nocardioidaceae</taxon>
        <taxon>Nocardioides</taxon>
    </lineage>
</organism>
<dbReference type="RefSeq" id="WP_246084024.1">
    <property type="nucleotide sequence ID" value="NZ_JBHMDG010000001.1"/>
</dbReference>
<dbReference type="Pfam" id="PF00781">
    <property type="entry name" value="DAGK_cat"/>
    <property type="match status" value="1"/>
</dbReference>
<comment type="cofactor">
    <cofactor evidence="1">
        <name>Mg(2+)</name>
        <dbReference type="ChEBI" id="CHEBI:18420"/>
    </cofactor>
</comment>
<keyword evidence="5 10" id="KW-0418">Kinase</keyword>
<dbReference type="InterPro" id="IPR016064">
    <property type="entry name" value="NAD/diacylglycerol_kinase_sf"/>
</dbReference>
<dbReference type="SMART" id="SM00046">
    <property type="entry name" value="DAGKc"/>
    <property type="match status" value="1"/>
</dbReference>
<dbReference type="InterPro" id="IPR050187">
    <property type="entry name" value="Lipid_Phosphate_FormReg"/>
</dbReference>
<keyword evidence="7" id="KW-0444">Lipid biosynthesis</keyword>
<evidence type="ECO:0000256" key="6">
    <source>
        <dbReference type="ARBA" id="ARBA00022840"/>
    </source>
</evidence>
<evidence type="ECO:0000256" key="5">
    <source>
        <dbReference type="ARBA" id="ARBA00022777"/>
    </source>
</evidence>
<comment type="caution">
    <text evidence="10">The sequence shown here is derived from an EMBL/GenBank/DDBJ whole genome shotgun (WGS) entry which is preliminary data.</text>
</comment>
<keyword evidence="7" id="KW-0594">Phospholipid biosynthesis</keyword>
<sequence length="306" mass="32536">MDPLLVITNSGAGTHDEENLERALAVLRPHTSVEVEATSEPGELDGVLHRAGSRTIVIAGGDGSLHAVISALHRRNDLGRNVLALLPLGTGNDFARNLGLPLDVEAAAQVIVDGTPRPMDLIVDEVGQIVVNNVHVGAGAAASRRAHRWKGRLHKVGVGKVNLGKLGYPIGAAITAYNPPVIRLRVEVDGKVVTDLDTQVLQVAVGNGSSVGGGTELIPDAEPDDGRLDVMVSRATGPVARLRYAARLAMGTHPEHAEVDYLHGRSVTVTGEEFWISADGELYGPERHRSWRLQRAAYSMVLPVSH</sequence>
<dbReference type="PROSITE" id="PS50146">
    <property type="entry name" value="DAGK"/>
    <property type="match status" value="1"/>
</dbReference>
<dbReference type="InterPro" id="IPR045540">
    <property type="entry name" value="YegS/DAGK_C"/>
</dbReference>
<evidence type="ECO:0000259" key="9">
    <source>
        <dbReference type="PROSITE" id="PS50146"/>
    </source>
</evidence>
<dbReference type="GO" id="GO:0016301">
    <property type="term" value="F:kinase activity"/>
    <property type="evidence" value="ECO:0007669"/>
    <property type="project" value="UniProtKB-KW"/>
</dbReference>
<keyword evidence="11" id="KW-1185">Reference proteome</keyword>
<gene>
    <name evidence="10" type="ORF">ACFFRI_00990</name>
</gene>
<keyword evidence="8" id="KW-1208">Phospholipid metabolism</keyword>
<dbReference type="Pfam" id="PF19279">
    <property type="entry name" value="YegS_C"/>
    <property type="match status" value="1"/>
</dbReference>
<dbReference type="SUPFAM" id="SSF111331">
    <property type="entry name" value="NAD kinase/diacylglycerol kinase-like"/>
    <property type="match status" value="1"/>
</dbReference>
<name>A0ABV5K4D2_9ACTN</name>
<keyword evidence="7" id="KW-0443">Lipid metabolism</keyword>
<evidence type="ECO:0000313" key="11">
    <source>
        <dbReference type="Proteomes" id="UP001589750"/>
    </source>
</evidence>
<dbReference type="EMBL" id="JBHMDG010000001">
    <property type="protein sequence ID" value="MFB9311603.1"/>
    <property type="molecule type" value="Genomic_DNA"/>
</dbReference>
<proteinExistence type="inferred from homology"/>
<evidence type="ECO:0000256" key="1">
    <source>
        <dbReference type="ARBA" id="ARBA00001946"/>
    </source>
</evidence>
<dbReference type="EC" id="2.7.1.-" evidence="10"/>
<reference evidence="10 11" key="1">
    <citation type="submission" date="2024-09" db="EMBL/GenBank/DDBJ databases">
        <authorList>
            <person name="Sun Q."/>
            <person name="Mori K."/>
        </authorList>
    </citation>
    <scope>NUCLEOTIDE SEQUENCE [LARGE SCALE GENOMIC DNA]</scope>
    <source>
        <strain evidence="10 11">JCM 9626</strain>
    </source>
</reference>